<reference evidence="2" key="1">
    <citation type="submission" date="2022-09" db="EMBL/GenBank/DDBJ databases">
        <title>Actin cytoskeleton and complex cell architecture in an #Asgard archaeon.</title>
        <authorList>
            <person name="Ponce Toledo R.I."/>
            <person name="Schleper C."/>
            <person name="Rodrigues Oliveira T."/>
            <person name="Wollweber F."/>
            <person name="Xu J."/>
            <person name="Rittmann S."/>
            <person name="Klingl A."/>
            <person name="Pilhofer M."/>
        </authorList>
    </citation>
    <scope>NUCLEOTIDE SEQUENCE</scope>
    <source>
        <strain evidence="2">B-35</strain>
    </source>
</reference>
<evidence type="ECO:0000259" key="1">
    <source>
        <dbReference type="Pfam" id="PF08241"/>
    </source>
</evidence>
<keyword evidence="2" id="KW-0808">Transferase</keyword>
<dbReference type="Pfam" id="PF08241">
    <property type="entry name" value="Methyltransf_11"/>
    <property type="match status" value="1"/>
</dbReference>
<gene>
    <name evidence="2" type="ORF">NEF87_004726</name>
</gene>
<dbReference type="PANTHER" id="PTHR43591:SF110">
    <property type="entry name" value="RHODANESE DOMAIN-CONTAINING PROTEIN"/>
    <property type="match status" value="1"/>
</dbReference>
<dbReference type="Gene3D" id="3.40.50.150">
    <property type="entry name" value="Vaccinia Virus protein VP39"/>
    <property type="match status" value="1"/>
</dbReference>
<dbReference type="InterPro" id="IPR029063">
    <property type="entry name" value="SAM-dependent_MTases_sf"/>
</dbReference>
<proteinExistence type="predicted"/>
<keyword evidence="2" id="KW-0489">Methyltransferase</keyword>
<evidence type="ECO:0000313" key="3">
    <source>
        <dbReference type="Proteomes" id="UP001208689"/>
    </source>
</evidence>
<dbReference type="GO" id="GO:0032259">
    <property type="term" value="P:methylation"/>
    <property type="evidence" value="ECO:0007669"/>
    <property type="project" value="UniProtKB-KW"/>
</dbReference>
<dbReference type="PANTHER" id="PTHR43591">
    <property type="entry name" value="METHYLTRANSFERASE"/>
    <property type="match status" value="1"/>
</dbReference>
<dbReference type="InterPro" id="IPR013216">
    <property type="entry name" value="Methyltransf_11"/>
</dbReference>
<dbReference type="EC" id="2.1.1.163" evidence="2"/>
<dbReference type="SUPFAM" id="SSF53335">
    <property type="entry name" value="S-adenosyl-L-methionine-dependent methyltransferases"/>
    <property type="match status" value="1"/>
</dbReference>
<dbReference type="EMBL" id="CP104013">
    <property type="protein sequence ID" value="UYP48441.1"/>
    <property type="molecule type" value="Genomic_DNA"/>
</dbReference>
<organism evidence="2 3">
    <name type="scientific">Candidatus Lokiarchaeum ossiferum</name>
    <dbReference type="NCBI Taxonomy" id="2951803"/>
    <lineage>
        <taxon>Archaea</taxon>
        <taxon>Promethearchaeati</taxon>
        <taxon>Promethearchaeota</taxon>
        <taxon>Promethearchaeia</taxon>
        <taxon>Promethearchaeales</taxon>
        <taxon>Promethearchaeaceae</taxon>
        <taxon>Candidatus Lokiarchaeum</taxon>
    </lineage>
</organism>
<dbReference type="CDD" id="cd02440">
    <property type="entry name" value="AdoMet_MTases"/>
    <property type="match status" value="1"/>
</dbReference>
<name>A0ABY6HYM5_9ARCH</name>
<keyword evidence="3" id="KW-1185">Reference proteome</keyword>
<feature type="domain" description="Methyltransferase type 11" evidence="1">
    <location>
        <begin position="63"/>
        <end position="160"/>
    </location>
</feature>
<dbReference type="GO" id="GO:0043770">
    <property type="term" value="F:demethylmenaquinone methyltransferase activity"/>
    <property type="evidence" value="ECO:0007669"/>
    <property type="project" value="UniProtKB-EC"/>
</dbReference>
<dbReference type="Proteomes" id="UP001208689">
    <property type="component" value="Chromosome"/>
</dbReference>
<sequence length="212" mass="24557">MNLIKNTFLVIFCKRIYFNFRKTKYIMNISEAKEVLGEGFQRDADFITKILDTLVLSPKQRILDIGTGRGFMAIHLALKGLNVESGEPEKDNWADWRTNAKMVKVQNKIHFTPFSATAIPFENDFFDYVFLSNSFHHIDEKQKALNEINRVLKDSGKIVILEFNKKGVERVRSQRPNHPDAVDPLTIPVDFEVTSEIIEEEFSNAYIFTVHK</sequence>
<evidence type="ECO:0000313" key="2">
    <source>
        <dbReference type="EMBL" id="UYP48441.1"/>
    </source>
</evidence>
<protein>
    <submittedName>
        <fullName evidence="2">2-methoxy-6-polyprenyl-1,4-benzoquinol methylase, mitochondrial</fullName>
        <ecNumber evidence="2">2.1.1.163</ecNumber>
    </submittedName>
</protein>
<accession>A0ABY6HYM5</accession>